<gene>
    <name evidence="1" type="ORF">SDJN03_09013</name>
</gene>
<dbReference type="EMBL" id="JAGKQH010000005">
    <property type="protein sequence ID" value="KAG6599235.1"/>
    <property type="molecule type" value="Genomic_DNA"/>
</dbReference>
<reference evidence="1 2" key="1">
    <citation type="journal article" date="2021" name="Hortic Res">
        <title>The domestication of Cucurbita argyrosperma as revealed by the genome of its wild relative.</title>
        <authorList>
            <person name="Barrera-Redondo J."/>
            <person name="Sanchez-de la Vega G."/>
            <person name="Aguirre-Liguori J.A."/>
            <person name="Castellanos-Morales G."/>
            <person name="Gutierrez-Guerrero Y.T."/>
            <person name="Aguirre-Dugua X."/>
            <person name="Aguirre-Planter E."/>
            <person name="Tenaillon M.I."/>
            <person name="Lira-Saade R."/>
            <person name="Eguiarte L.E."/>
        </authorList>
    </citation>
    <scope>NUCLEOTIDE SEQUENCE [LARGE SCALE GENOMIC DNA]</scope>
    <source>
        <strain evidence="1">JBR-2021</strain>
    </source>
</reference>
<accession>A0AAV6NNI8</accession>
<protein>
    <submittedName>
        <fullName evidence="1">Uncharacterized protein</fullName>
    </submittedName>
</protein>
<organism evidence="1 2">
    <name type="scientific">Cucurbita argyrosperma subsp. sororia</name>
    <dbReference type="NCBI Taxonomy" id="37648"/>
    <lineage>
        <taxon>Eukaryota</taxon>
        <taxon>Viridiplantae</taxon>
        <taxon>Streptophyta</taxon>
        <taxon>Embryophyta</taxon>
        <taxon>Tracheophyta</taxon>
        <taxon>Spermatophyta</taxon>
        <taxon>Magnoliopsida</taxon>
        <taxon>eudicotyledons</taxon>
        <taxon>Gunneridae</taxon>
        <taxon>Pentapetalae</taxon>
        <taxon>rosids</taxon>
        <taxon>fabids</taxon>
        <taxon>Cucurbitales</taxon>
        <taxon>Cucurbitaceae</taxon>
        <taxon>Cucurbiteae</taxon>
        <taxon>Cucurbita</taxon>
    </lineage>
</organism>
<dbReference type="Proteomes" id="UP000685013">
    <property type="component" value="Chromosome 5"/>
</dbReference>
<evidence type="ECO:0000313" key="2">
    <source>
        <dbReference type="Proteomes" id="UP000685013"/>
    </source>
</evidence>
<name>A0AAV6NNI8_9ROSI</name>
<proteinExistence type="predicted"/>
<feature type="non-terminal residue" evidence="1">
    <location>
        <position position="1"/>
    </location>
</feature>
<dbReference type="AlphaFoldDB" id="A0AAV6NNI8"/>
<sequence>MAAAGVTPPWRRWKRSQTSINNFRVLLTLSTHRRKTGKQIHATQRWCDPGSTALFALSPTPFPYCIELKTRAFLQSAPTLFSIMRSSKFGLTAFFTLENGRLNSSPNIACETNPLRAIPHATTST</sequence>
<evidence type="ECO:0000313" key="1">
    <source>
        <dbReference type="EMBL" id="KAG6599235.1"/>
    </source>
</evidence>
<keyword evidence="2" id="KW-1185">Reference proteome</keyword>
<comment type="caution">
    <text evidence="1">The sequence shown here is derived from an EMBL/GenBank/DDBJ whole genome shotgun (WGS) entry which is preliminary data.</text>
</comment>